<dbReference type="AlphaFoldDB" id="G2LLH3"/>
<sequence length="307" mass="33903">MLLLAALSGLSVTVARGQTPTAPVSDTTPAGTPTVAPPFPIQPPFPFAVGEKLTYEFSLSRFPLSGKLGELVLSVVSLDQAQPARAALVAQLKPEIGPCPLPSAGIAFHAQARTRGFLPALLRLDVRNEYLSVVESTDLGLLYNQRTLRERERQRLQMTCQARTDGKRVVLEQNGEGAVNTRTLPARGWTTDLQTFWYVLRTHPLTPGAVIPMVLTEDDRIYDLPVVVTPEVARIQTSAGTFRARKLELKAYESGFTRYKGSFLLWVSEDAARLPVRVQFKARGVTVTGELVGYTLLRPELRPERRR</sequence>
<keyword evidence="1" id="KW-0732">Signal</keyword>
<gene>
    <name evidence="2" type="ordered locus">Cabther_B0447</name>
</gene>
<proteinExistence type="predicted"/>
<feature type="signal peptide" evidence="1">
    <location>
        <begin position="1"/>
        <end position="17"/>
    </location>
</feature>
<evidence type="ECO:0000313" key="3">
    <source>
        <dbReference type="Proteomes" id="UP000006791"/>
    </source>
</evidence>
<dbReference type="STRING" id="981222.Cabther_B0447"/>
<dbReference type="KEGG" id="ctm:Cabther_B0447"/>
<evidence type="ECO:0000256" key="1">
    <source>
        <dbReference type="SAM" id="SignalP"/>
    </source>
</evidence>
<protein>
    <recommendedName>
        <fullName evidence="4">DUF3108 domain-containing protein</fullName>
    </recommendedName>
</protein>
<dbReference type="Proteomes" id="UP000006791">
    <property type="component" value="Chromosome 2"/>
</dbReference>
<feature type="chain" id="PRO_5003432567" description="DUF3108 domain-containing protein" evidence="1">
    <location>
        <begin position="18"/>
        <end position="307"/>
    </location>
</feature>
<organism evidence="2 3">
    <name type="scientific">Chloracidobacterium thermophilum (strain B)</name>
    <dbReference type="NCBI Taxonomy" id="981222"/>
    <lineage>
        <taxon>Bacteria</taxon>
        <taxon>Pseudomonadati</taxon>
        <taxon>Acidobacteriota</taxon>
        <taxon>Terriglobia</taxon>
        <taxon>Terriglobales</taxon>
        <taxon>Acidobacteriaceae</taxon>
        <taxon>Chloracidobacterium</taxon>
    </lineage>
</organism>
<name>G2LLH3_CHLTF</name>
<keyword evidence="3" id="KW-1185">Reference proteome</keyword>
<reference evidence="2 3" key="1">
    <citation type="journal article" date="2012" name="Environ. Microbiol.">
        <title>Complete genome of Candidatus Chloracidobacterium thermophilum, a chlorophyll-based photoheterotroph belonging to the phylum Acidobacteria.</title>
        <authorList>
            <person name="Garcia Costas A.M."/>
            <person name="Liu Z."/>
            <person name="Tomsho L.P."/>
            <person name="Schuster S.C."/>
            <person name="Ward D.M."/>
            <person name="Bryant D.A."/>
        </authorList>
    </citation>
    <scope>NUCLEOTIDE SEQUENCE [LARGE SCALE GENOMIC DNA]</scope>
    <source>
        <strain evidence="2 3">B</strain>
    </source>
</reference>
<evidence type="ECO:0008006" key="4">
    <source>
        <dbReference type="Google" id="ProtNLM"/>
    </source>
</evidence>
<evidence type="ECO:0000313" key="2">
    <source>
        <dbReference type="EMBL" id="AEP13448.1"/>
    </source>
</evidence>
<dbReference type="HOGENOM" id="CLU_905193_0_0_0"/>
<dbReference type="Pfam" id="PF11306">
    <property type="entry name" value="DUF3108"/>
    <property type="match status" value="1"/>
</dbReference>
<accession>G2LLH3</accession>
<dbReference type="InterPro" id="IPR021457">
    <property type="entry name" value="DUF3108"/>
</dbReference>
<dbReference type="EMBL" id="CP002515">
    <property type="protein sequence ID" value="AEP13448.1"/>
    <property type="molecule type" value="Genomic_DNA"/>
</dbReference>